<dbReference type="KEGG" id="gph:GEMMAAP_01450"/>
<evidence type="ECO:0000259" key="1">
    <source>
        <dbReference type="SMART" id="SM00635"/>
    </source>
</evidence>
<keyword evidence="3" id="KW-1185">Reference proteome</keyword>
<dbReference type="InterPro" id="IPR003343">
    <property type="entry name" value="Big_2"/>
</dbReference>
<evidence type="ECO:0000313" key="2">
    <source>
        <dbReference type="EMBL" id="AMW03869.1"/>
    </source>
</evidence>
<dbReference type="OrthoDB" id="5525942at2"/>
<feature type="domain" description="BIG2" evidence="1">
    <location>
        <begin position="22"/>
        <end position="101"/>
    </location>
</feature>
<dbReference type="eggNOG" id="COG5492">
    <property type="taxonomic scope" value="Bacteria"/>
</dbReference>
<accession>A0A143BFT3</accession>
<feature type="domain" description="BIG2" evidence="1">
    <location>
        <begin position="110"/>
        <end position="190"/>
    </location>
</feature>
<evidence type="ECO:0000313" key="3">
    <source>
        <dbReference type="Proteomes" id="UP000076404"/>
    </source>
</evidence>
<dbReference type="EMBL" id="CP011454">
    <property type="protein sequence ID" value="AMW03869.1"/>
    <property type="molecule type" value="Genomic_DNA"/>
</dbReference>
<dbReference type="AlphaFoldDB" id="A0A143BFT3"/>
<organism evidence="2 3">
    <name type="scientific">Gemmatimonas phototrophica</name>
    <dbReference type="NCBI Taxonomy" id="1379270"/>
    <lineage>
        <taxon>Bacteria</taxon>
        <taxon>Pseudomonadati</taxon>
        <taxon>Gemmatimonadota</taxon>
        <taxon>Gemmatimonadia</taxon>
        <taxon>Gemmatimonadales</taxon>
        <taxon>Gemmatimonadaceae</taxon>
        <taxon>Gemmatimonas</taxon>
    </lineage>
</organism>
<dbReference type="Pfam" id="PF02368">
    <property type="entry name" value="Big_2"/>
    <property type="match status" value="1"/>
</dbReference>
<dbReference type="InterPro" id="IPR008964">
    <property type="entry name" value="Invasin/intimin_cell_adhesion"/>
</dbReference>
<proteinExistence type="predicted"/>
<dbReference type="STRING" id="1379270.GEMMAAP_01450"/>
<dbReference type="RefSeq" id="WP_026849146.1">
    <property type="nucleotide sequence ID" value="NZ_CP011454.1"/>
</dbReference>
<dbReference type="SUPFAM" id="SSF49373">
    <property type="entry name" value="Invasin/intimin cell-adhesion fragments"/>
    <property type="match status" value="1"/>
</dbReference>
<protein>
    <recommendedName>
        <fullName evidence="1">BIG2 domain-containing protein</fullName>
    </recommendedName>
</protein>
<dbReference type="Proteomes" id="UP000076404">
    <property type="component" value="Chromosome"/>
</dbReference>
<gene>
    <name evidence="2" type="ORF">GEMMAAP_01450</name>
</gene>
<sequence>MLTIGVAACSGDSVAPAPVTPVATSIEIQDLGLVRDGDVVELSAVVKDQQQRPMPSIDVLFTVTDPTVASITGGRVLTALREGTTDIVAITGSGARAVQQRRTLSVVLHPATAIDVGTGRLDLQVHQHANVTATLRGLDNRLLTGRTLTWHSSNTGVAQVDAAGNVRAISPGAASITVRYGTLSRSVPVQVVAAGTRYPVLRINNITLPVVVYEEEITRDDGSTYTLIERLESGDVVVGDRYEVRLAVADIERYTLQGNVIERVMRRRIVRDDGLVYYNWLNGSAQLISTMVGGLSHTMTTVGQDLQLTFRLGGTNTIWNLSARLPQ</sequence>
<reference evidence="2 3" key="2">
    <citation type="journal article" date="2016" name="Environ. Microbiol. Rep.">
        <title>Metagenomic evidence for the presence of phototrophic Gemmatimonadetes bacteria in diverse environments.</title>
        <authorList>
            <person name="Zeng Y."/>
            <person name="Baumbach J."/>
            <person name="Barbosa E.G."/>
            <person name="Azevedo V."/>
            <person name="Zhang C."/>
            <person name="Koblizek M."/>
        </authorList>
    </citation>
    <scope>NUCLEOTIDE SEQUENCE [LARGE SCALE GENOMIC DNA]</scope>
    <source>
        <strain evidence="2 3">AP64</strain>
    </source>
</reference>
<reference evidence="2 3" key="1">
    <citation type="journal article" date="2014" name="Proc. Natl. Acad. Sci. U.S.A.">
        <title>Functional type 2 photosynthetic reaction centers found in the rare bacterial phylum Gemmatimonadetes.</title>
        <authorList>
            <person name="Zeng Y."/>
            <person name="Feng F."/>
            <person name="Medova H."/>
            <person name="Dean J."/>
            <person name="Koblizek M."/>
        </authorList>
    </citation>
    <scope>NUCLEOTIDE SEQUENCE [LARGE SCALE GENOMIC DNA]</scope>
    <source>
        <strain evidence="2 3">AP64</strain>
    </source>
</reference>
<dbReference type="Gene3D" id="2.60.40.1080">
    <property type="match status" value="1"/>
</dbReference>
<name>A0A143BFT3_9BACT</name>
<dbReference type="SMART" id="SM00635">
    <property type="entry name" value="BID_2"/>
    <property type="match status" value="2"/>
</dbReference>